<keyword evidence="2" id="KW-0812">Transmembrane</keyword>
<evidence type="ECO:0000313" key="4">
    <source>
        <dbReference type="Proteomes" id="UP000612055"/>
    </source>
</evidence>
<gene>
    <name evidence="3" type="ORF">HYH03_012610</name>
</gene>
<feature type="compositionally biased region" description="Low complexity" evidence="1">
    <location>
        <begin position="120"/>
        <end position="131"/>
    </location>
</feature>
<evidence type="ECO:0000256" key="1">
    <source>
        <dbReference type="SAM" id="MobiDB-lite"/>
    </source>
</evidence>
<keyword evidence="4" id="KW-1185">Reference proteome</keyword>
<keyword evidence="2" id="KW-1133">Transmembrane helix</keyword>
<sequence>MARGRGEGRLLALRRRLSSAGLGGVFREAWQLPAALASPIARLATVLRVPPIVLWAALLVLLSSAVLAVSWIMTALILAITRPKAAWQRGEDAGADQQGLTAHAMSDAESGDEAADEAEAVAAGKGPQLPAAGPPAPSAAGSGPAPRQAGAAGLTALPPPFMHEPQAAEVQKLVEHIRLVIPADPLEAARVVDQVFGLGLTAQGYVGLMAAEDEGKEVAGRGGPAAAAAGDQAGCMAALGQLALEAHMARYVAGLHGSVRHARGAASAGGGARSDGSGGRLDNRQGPASASAGSGRGGGSGSFAAVALAQRELPAYEALEQASALCCPATVEALARRLRLALLIRPRGGTARNTARTQAGGPRGGMPEPDPRRKPHAAEQGSDEALAPAAGEAGRPGRMPAEGPGAALLRLVWAAHAADPDRAWRACCVLAGLAVDLRLVSPPWQCP</sequence>
<dbReference type="AlphaFoldDB" id="A0A835XV03"/>
<evidence type="ECO:0000313" key="3">
    <source>
        <dbReference type="EMBL" id="KAG2488811.1"/>
    </source>
</evidence>
<feature type="region of interest" description="Disordered" evidence="1">
    <location>
        <begin position="265"/>
        <end position="300"/>
    </location>
</feature>
<feature type="region of interest" description="Disordered" evidence="1">
    <location>
        <begin position="349"/>
        <end position="401"/>
    </location>
</feature>
<feature type="compositionally biased region" description="Low complexity" evidence="1">
    <location>
        <begin position="138"/>
        <end position="156"/>
    </location>
</feature>
<feature type="compositionally biased region" description="Acidic residues" evidence="1">
    <location>
        <begin position="109"/>
        <end position="119"/>
    </location>
</feature>
<proteinExistence type="predicted"/>
<comment type="caution">
    <text evidence="3">The sequence shown here is derived from an EMBL/GenBank/DDBJ whole genome shotgun (WGS) entry which is preliminary data.</text>
</comment>
<feature type="region of interest" description="Disordered" evidence="1">
    <location>
        <begin position="90"/>
        <end position="160"/>
    </location>
</feature>
<protein>
    <submittedName>
        <fullName evidence="3">Uncharacterized protein</fullName>
    </submittedName>
</protein>
<dbReference type="EMBL" id="JAEHOE010000079">
    <property type="protein sequence ID" value="KAG2488811.1"/>
    <property type="molecule type" value="Genomic_DNA"/>
</dbReference>
<feature type="compositionally biased region" description="Gly residues" evidence="1">
    <location>
        <begin position="267"/>
        <end position="279"/>
    </location>
</feature>
<accession>A0A835XV03</accession>
<evidence type="ECO:0000256" key="2">
    <source>
        <dbReference type="SAM" id="Phobius"/>
    </source>
</evidence>
<name>A0A835XV03_9CHLO</name>
<feature type="compositionally biased region" description="Low complexity" evidence="1">
    <location>
        <begin position="384"/>
        <end position="401"/>
    </location>
</feature>
<reference evidence="3" key="1">
    <citation type="journal article" date="2020" name="bioRxiv">
        <title>Comparative genomics of Chlamydomonas.</title>
        <authorList>
            <person name="Craig R.J."/>
            <person name="Hasan A.R."/>
            <person name="Ness R.W."/>
            <person name="Keightley P.D."/>
        </authorList>
    </citation>
    <scope>NUCLEOTIDE SEQUENCE</scope>
    <source>
        <strain evidence="3">CCAP 11/70</strain>
    </source>
</reference>
<dbReference type="Proteomes" id="UP000612055">
    <property type="component" value="Unassembled WGS sequence"/>
</dbReference>
<dbReference type="OrthoDB" id="10683034at2759"/>
<organism evidence="3 4">
    <name type="scientific">Edaphochlamys debaryana</name>
    <dbReference type="NCBI Taxonomy" id="47281"/>
    <lineage>
        <taxon>Eukaryota</taxon>
        <taxon>Viridiplantae</taxon>
        <taxon>Chlorophyta</taxon>
        <taxon>core chlorophytes</taxon>
        <taxon>Chlorophyceae</taxon>
        <taxon>CS clade</taxon>
        <taxon>Chlamydomonadales</taxon>
        <taxon>Chlamydomonadales incertae sedis</taxon>
        <taxon>Edaphochlamys</taxon>
    </lineage>
</organism>
<keyword evidence="2" id="KW-0472">Membrane</keyword>
<feature type="transmembrane region" description="Helical" evidence="2">
    <location>
        <begin position="52"/>
        <end position="80"/>
    </location>
</feature>